<evidence type="ECO:0000256" key="10">
    <source>
        <dbReference type="ARBA" id="ARBA00022741"/>
    </source>
</evidence>
<dbReference type="NCBIfam" id="TIGR00231">
    <property type="entry name" value="small_GTP"/>
    <property type="match status" value="1"/>
</dbReference>
<keyword evidence="8" id="KW-0963">Cytoplasm</keyword>
<evidence type="ECO:0000256" key="5">
    <source>
        <dbReference type="ARBA" id="ARBA00011984"/>
    </source>
</evidence>
<comment type="cofactor">
    <cofactor evidence="1">
        <name>Mg(2+)</name>
        <dbReference type="ChEBI" id="CHEBI:18420"/>
    </cofactor>
</comment>
<dbReference type="PRINTS" id="PR00449">
    <property type="entry name" value="RASTRNSFRMNG"/>
</dbReference>
<dbReference type="PROSITE" id="PS51421">
    <property type="entry name" value="RAS"/>
    <property type="match status" value="1"/>
</dbReference>
<dbReference type="SMART" id="SM00173">
    <property type="entry name" value="RAS"/>
    <property type="match status" value="1"/>
</dbReference>
<evidence type="ECO:0000256" key="15">
    <source>
        <dbReference type="ARBA" id="ARBA00023212"/>
    </source>
</evidence>
<evidence type="ECO:0000256" key="12">
    <source>
        <dbReference type="ARBA" id="ARBA00022842"/>
    </source>
</evidence>
<evidence type="ECO:0000313" key="20">
    <source>
        <dbReference type="Proteomes" id="UP000008076"/>
    </source>
</evidence>
<dbReference type="InterPro" id="IPR003578">
    <property type="entry name" value="Small_GTPase_Rho"/>
</dbReference>
<dbReference type="eggNOG" id="KOG0393">
    <property type="taxonomic scope" value="Eukaryota"/>
</dbReference>
<dbReference type="Gene3D" id="3.40.50.300">
    <property type="entry name" value="P-loop containing nucleotide triphosphate hydrolases"/>
    <property type="match status" value="1"/>
</dbReference>
<organism evidence="20">
    <name type="scientific">Entamoeba dispar (strain ATCC PRA-260 / SAW760)</name>
    <dbReference type="NCBI Taxonomy" id="370354"/>
    <lineage>
        <taxon>Eukaryota</taxon>
        <taxon>Amoebozoa</taxon>
        <taxon>Evosea</taxon>
        <taxon>Archamoebae</taxon>
        <taxon>Mastigamoebida</taxon>
        <taxon>Entamoebidae</taxon>
        <taxon>Entamoeba</taxon>
    </lineage>
</organism>
<dbReference type="GO" id="GO:0005886">
    <property type="term" value="C:plasma membrane"/>
    <property type="evidence" value="ECO:0007669"/>
    <property type="project" value="UniProtKB-SubCell"/>
</dbReference>
<comment type="subcellular location">
    <subcellularLocation>
        <location evidence="3">Cell membrane</location>
        <topology evidence="3">Lipid-anchor</topology>
        <orientation evidence="3">Cytoplasmic side</orientation>
    </subcellularLocation>
    <subcellularLocation>
        <location evidence="2">Cytoplasm</location>
        <location evidence="2">Cytoskeleton</location>
    </subcellularLocation>
</comment>
<evidence type="ECO:0000313" key="19">
    <source>
        <dbReference type="EMBL" id="EDR21923.1"/>
    </source>
</evidence>
<keyword evidence="20" id="KW-1185">Reference proteome</keyword>
<evidence type="ECO:0000256" key="18">
    <source>
        <dbReference type="ARBA" id="ARBA00047660"/>
    </source>
</evidence>
<accession>B0EU71</accession>
<evidence type="ECO:0000256" key="9">
    <source>
        <dbReference type="ARBA" id="ARBA00022723"/>
    </source>
</evidence>
<dbReference type="SMART" id="SM00174">
    <property type="entry name" value="RHO"/>
    <property type="match status" value="1"/>
</dbReference>
<gene>
    <name evidence="19" type="ORF">EDI_128260</name>
</gene>
<dbReference type="OrthoDB" id="8830751at2759"/>
<comment type="similarity">
    <text evidence="4">Belongs to the small GTPase superfamily. Rho family.</text>
</comment>
<dbReference type="OMA" id="MRSVKCV"/>
<evidence type="ECO:0000256" key="8">
    <source>
        <dbReference type="ARBA" id="ARBA00022490"/>
    </source>
</evidence>
<dbReference type="SUPFAM" id="SSF52540">
    <property type="entry name" value="P-loop containing nucleoside triphosphate hydrolases"/>
    <property type="match status" value="1"/>
</dbReference>
<dbReference type="CDD" id="cd00157">
    <property type="entry name" value="Rho"/>
    <property type="match status" value="1"/>
</dbReference>
<dbReference type="SMART" id="SM00176">
    <property type="entry name" value="RAN"/>
    <property type="match status" value="1"/>
</dbReference>
<dbReference type="GO" id="GO:0046872">
    <property type="term" value="F:metal ion binding"/>
    <property type="evidence" value="ECO:0007669"/>
    <property type="project" value="UniProtKB-KW"/>
</dbReference>
<keyword evidence="15" id="KW-0206">Cytoskeleton</keyword>
<dbReference type="GO" id="GO:0003925">
    <property type="term" value="F:G protein activity"/>
    <property type="evidence" value="ECO:0007669"/>
    <property type="project" value="UniProtKB-EC"/>
</dbReference>
<keyword evidence="14" id="KW-0472">Membrane</keyword>
<protein>
    <recommendedName>
        <fullName evidence="5">small monomeric GTPase</fullName>
        <ecNumber evidence="5">3.6.5.2</ecNumber>
    </recommendedName>
</protein>
<proteinExistence type="inferred from homology"/>
<dbReference type="FunFam" id="3.40.50.300:FF:000118">
    <property type="entry name" value="Rho-related GTP-binding protein RhoG"/>
    <property type="match status" value="1"/>
</dbReference>
<evidence type="ECO:0000256" key="16">
    <source>
        <dbReference type="ARBA" id="ARBA00023288"/>
    </source>
</evidence>
<dbReference type="EC" id="3.6.5.2" evidence="5"/>
<dbReference type="GeneID" id="5914295"/>
<dbReference type="GO" id="GO:0007264">
    <property type="term" value="P:small GTPase-mediated signal transduction"/>
    <property type="evidence" value="ECO:0007669"/>
    <property type="project" value="InterPro"/>
</dbReference>
<comment type="catalytic activity">
    <reaction evidence="18">
        <text>GTP + H2O = GDP + phosphate + H(+)</text>
        <dbReference type="Rhea" id="RHEA:19669"/>
        <dbReference type="ChEBI" id="CHEBI:15377"/>
        <dbReference type="ChEBI" id="CHEBI:15378"/>
        <dbReference type="ChEBI" id="CHEBI:37565"/>
        <dbReference type="ChEBI" id="CHEBI:43474"/>
        <dbReference type="ChEBI" id="CHEBI:58189"/>
        <dbReference type="EC" id="3.6.5.2"/>
    </reaction>
    <physiologicalReaction direction="left-to-right" evidence="18">
        <dbReference type="Rhea" id="RHEA:19670"/>
    </physiologicalReaction>
</comment>
<dbReference type="KEGG" id="edi:EDI_128260"/>
<evidence type="ECO:0000256" key="4">
    <source>
        <dbReference type="ARBA" id="ARBA00010142"/>
    </source>
</evidence>
<dbReference type="Proteomes" id="UP000008076">
    <property type="component" value="Unassembled WGS sequence"/>
</dbReference>
<evidence type="ECO:0000256" key="14">
    <source>
        <dbReference type="ARBA" id="ARBA00023136"/>
    </source>
</evidence>
<name>B0EU71_ENTDS</name>
<dbReference type="GO" id="GO:0005525">
    <property type="term" value="F:GTP binding"/>
    <property type="evidence" value="ECO:0007669"/>
    <property type="project" value="UniProtKB-KW"/>
</dbReference>
<dbReference type="GO" id="GO:0005856">
    <property type="term" value="C:cytoskeleton"/>
    <property type="evidence" value="ECO:0007669"/>
    <property type="project" value="UniProtKB-SubCell"/>
</dbReference>
<dbReference type="AlphaFoldDB" id="B0EU71"/>
<keyword evidence="9" id="KW-0479">Metal-binding</keyword>
<keyword evidence="10" id="KW-0547">Nucleotide-binding</keyword>
<dbReference type="PANTHER" id="PTHR24072">
    <property type="entry name" value="RHO FAMILY GTPASE"/>
    <property type="match status" value="1"/>
</dbReference>
<keyword evidence="13" id="KW-0342">GTP-binding</keyword>
<keyword evidence="16" id="KW-0449">Lipoprotein</keyword>
<evidence type="ECO:0000256" key="3">
    <source>
        <dbReference type="ARBA" id="ARBA00004342"/>
    </source>
</evidence>
<sequence length="198" mass="22033">MSDSVKLVVVGDGTVGKTCMLMCYTSNDFPSDYVPTVFDNYVANVTIDKETISLGLWDTAGQEEFDSLRPLSYPGTDIFLLCFAVIYEPSFQNLKEKWQPEVKQHCPSAALMMVGTKIDLRDNAAEVKKITDQGLQVISPEKGQQMATELNCVKYMECSALTRKGLKEVFETAVKYVLENNAAAPPPEKKDKKKCVLL</sequence>
<keyword evidence="6" id="KW-1003">Cell membrane</keyword>
<dbReference type="InterPro" id="IPR027417">
    <property type="entry name" value="P-loop_NTPase"/>
</dbReference>
<evidence type="ECO:0000256" key="17">
    <source>
        <dbReference type="ARBA" id="ARBA00023289"/>
    </source>
</evidence>
<evidence type="ECO:0000256" key="13">
    <source>
        <dbReference type="ARBA" id="ARBA00023134"/>
    </source>
</evidence>
<evidence type="ECO:0000256" key="11">
    <source>
        <dbReference type="ARBA" id="ARBA00022801"/>
    </source>
</evidence>
<evidence type="ECO:0000256" key="7">
    <source>
        <dbReference type="ARBA" id="ARBA00022481"/>
    </source>
</evidence>
<evidence type="ECO:0000256" key="1">
    <source>
        <dbReference type="ARBA" id="ARBA00001946"/>
    </source>
</evidence>
<dbReference type="RefSeq" id="XP_001741612.1">
    <property type="nucleotide sequence ID" value="XM_001741560.1"/>
</dbReference>
<dbReference type="InterPro" id="IPR001806">
    <property type="entry name" value="Small_GTPase"/>
</dbReference>
<dbReference type="Pfam" id="PF00071">
    <property type="entry name" value="Ras"/>
    <property type="match status" value="1"/>
</dbReference>
<evidence type="ECO:0000256" key="2">
    <source>
        <dbReference type="ARBA" id="ARBA00004245"/>
    </source>
</evidence>
<reference evidence="20" key="1">
    <citation type="submission" date="2007-12" db="EMBL/GenBank/DDBJ databases">
        <title>Annotation of Entamoeba dispar SAW760.</title>
        <authorList>
            <person name="Lorenzi H."/>
            <person name="Inman J."/>
            <person name="Schobel S."/>
            <person name="Amedeo P."/>
            <person name="Caler E."/>
        </authorList>
    </citation>
    <scope>NUCLEOTIDE SEQUENCE [LARGE SCALE GENOMIC DNA]</scope>
    <source>
        <strain evidence="20">ATCC PRA-260 / SAW760</strain>
    </source>
</reference>
<keyword evidence="11 19" id="KW-0378">Hydrolase</keyword>
<dbReference type="PROSITE" id="PS51420">
    <property type="entry name" value="RHO"/>
    <property type="match status" value="1"/>
</dbReference>
<dbReference type="SMART" id="SM00175">
    <property type="entry name" value="RAB"/>
    <property type="match status" value="1"/>
</dbReference>
<dbReference type="InterPro" id="IPR005225">
    <property type="entry name" value="Small_GTP-bd"/>
</dbReference>
<keyword evidence="17" id="KW-0636">Prenylation</keyword>
<keyword evidence="12" id="KW-0460">Magnesium</keyword>
<keyword evidence="7" id="KW-0488">Methylation</keyword>
<dbReference type="VEuPathDB" id="AmoebaDB:EDI_128260"/>
<dbReference type="PROSITE" id="PS51419">
    <property type="entry name" value="RAB"/>
    <property type="match status" value="1"/>
</dbReference>
<evidence type="ECO:0000256" key="6">
    <source>
        <dbReference type="ARBA" id="ARBA00022475"/>
    </source>
</evidence>
<dbReference type="EMBL" id="DS550848">
    <property type="protein sequence ID" value="EDR21923.1"/>
    <property type="molecule type" value="Genomic_DNA"/>
</dbReference>